<evidence type="ECO:0000256" key="13">
    <source>
        <dbReference type="ARBA" id="ARBA00030948"/>
    </source>
</evidence>
<evidence type="ECO:0000256" key="9">
    <source>
        <dbReference type="ARBA" id="ARBA00022989"/>
    </source>
</evidence>
<proteinExistence type="inferred from homology"/>
<evidence type="ECO:0000256" key="15">
    <source>
        <dbReference type="ARBA" id="ARBA00033028"/>
    </source>
</evidence>
<evidence type="ECO:0000256" key="2">
    <source>
        <dbReference type="ARBA" id="ARBA00004383"/>
    </source>
</evidence>
<dbReference type="GO" id="GO:0006457">
    <property type="term" value="P:protein folding"/>
    <property type="evidence" value="ECO:0007669"/>
    <property type="project" value="InterPro"/>
</dbReference>
<evidence type="ECO:0000256" key="14">
    <source>
        <dbReference type="ARBA" id="ARBA00031542"/>
    </source>
</evidence>
<accession>C9QJX6</accession>
<dbReference type="EMBL" id="ACZV01000005">
    <property type="protein sequence ID" value="EEX91994.1"/>
    <property type="molecule type" value="Genomic_DNA"/>
</dbReference>
<dbReference type="OrthoDB" id="5812603at2"/>
<dbReference type="STRING" id="675816.VIA_002638"/>
<evidence type="ECO:0000313" key="18">
    <source>
        <dbReference type="Proteomes" id="UP000002817"/>
    </source>
</evidence>
<evidence type="ECO:0000256" key="11">
    <source>
        <dbReference type="ARBA" id="ARBA00023136"/>
    </source>
</evidence>
<dbReference type="SUPFAM" id="SSF158855">
    <property type="entry name" value="Lipase chaperone-like"/>
    <property type="match status" value="1"/>
</dbReference>
<dbReference type="GO" id="GO:0016042">
    <property type="term" value="P:lipid catabolic process"/>
    <property type="evidence" value="ECO:0007669"/>
    <property type="project" value="UniProtKB-KW"/>
</dbReference>
<gene>
    <name evidence="16" type="ORF">VIA_002638</name>
    <name evidence="17" type="ORF">VIOR3934_02957</name>
</gene>
<reference evidence="17 18" key="3">
    <citation type="journal article" date="2012" name="Int. J. Syst. Evol. Microbiol.">
        <title>Vibrio caribbeanicus sp. nov., isolated from the marine sponge Scleritoderma cyanea.</title>
        <authorList>
            <person name="Hoffmann M."/>
            <person name="Monday S.R."/>
            <person name="Allard M.W."/>
            <person name="Strain E.A."/>
            <person name="Whittaker P."/>
            <person name="Naum M."/>
            <person name="McCarthy P.J."/>
            <person name="Lopez J.V."/>
            <person name="Fischer M."/>
            <person name="Brown E.W."/>
        </authorList>
    </citation>
    <scope>NUCLEOTIDE SEQUENCE [LARGE SCALE GENOMIC DNA]</scope>
    <source>
        <strain evidence="17">CIP 102891</strain>
        <strain evidence="18">CIP 102891 / ATCC 33934</strain>
    </source>
</reference>
<dbReference type="GO" id="GO:0051082">
    <property type="term" value="F:unfolded protein binding"/>
    <property type="evidence" value="ECO:0007669"/>
    <property type="project" value="InterPro"/>
</dbReference>
<name>C9QJX6_VIBOR</name>
<evidence type="ECO:0000256" key="4">
    <source>
        <dbReference type="ARBA" id="ARBA00019692"/>
    </source>
</evidence>
<evidence type="ECO:0000313" key="19">
    <source>
        <dbReference type="Proteomes" id="UP000003515"/>
    </source>
</evidence>
<keyword evidence="6" id="KW-0997">Cell inner membrane</keyword>
<dbReference type="eggNOG" id="COG5380">
    <property type="taxonomic scope" value="Bacteria"/>
</dbReference>
<keyword evidence="9" id="KW-1133">Transmembrane helix</keyword>
<evidence type="ECO:0000256" key="3">
    <source>
        <dbReference type="ARBA" id="ARBA00010358"/>
    </source>
</evidence>
<evidence type="ECO:0000256" key="5">
    <source>
        <dbReference type="ARBA" id="ARBA00022475"/>
    </source>
</evidence>
<protein>
    <recommendedName>
        <fullName evidence="4">Lipase chaperone</fullName>
    </recommendedName>
    <alternativeName>
        <fullName evidence="15">Lipase foldase</fullName>
    </alternativeName>
    <alternativeName>
        <fullName evidence="13">Lipase helper protein</fullName>
    </alternativeName>
    <alternativeName>
        <fullName evidence="14">Lipase modulator</fullName>
    </alternativeName>
</protein>
<keyword evidence="11" id="KW-0472">Membrane</keyword>
<dbReference type="AlphaFoldDB" id="C9QJX6"/>
<organism evidence="17 18">
    <name type="scientific">Vibrio orientalis CIP 102891 = ATCC 33934</name>
    <dbReference type="NCBI Taxonomy" id="675816"/>
    <lineage>
        <taxon>Bacteria</taxon>
        <taxon>Pseudomonadati</taxon>
        <taxon>Pseudomonadota</taxon>
        <taxon>Gammaproteobacteria</taxon>
        <taxon>Vibrionales</taxon>
        <taxon>Vibrionaceae</taxon>
        <taxon>Vibrio</taxon>
        <taxon>Vibrio oreintalis group</taxon>
    </lineage>
</organism>
<comment type="subcellular location">
    <subcellularLocation>
        <location evidence="2">Cell inner membrane</location>
        <topology evidence="2">Single-pass membrane protein</topology>
        <orientation evidence="2">Periplasmic side</orientation>
    </subcellularLocation>
</comment>
<comment type="caution">
    <text evidence="17">The sequence shown here is derived from an EMBL/GenBank/DDBJ whole genome shotgun (WGS) entry which is preliminary data.</text>
</comment>
<dbReference type="GO" id="GO:0005886">
    <property type="term" value="C:plasma membrane"/>
    <property type="evidence" value="ECO:0007669"/>
    <property type="project" value="UniProtKB-SubCell"/>
</dbReference>
<evidence type="ECO:0000256" key="8">
    <source>
        <dbReference type="ARBA" id="ARBA00022963"/>
    </source>
</evidence>
<dbReference type="InterPro" id="IPR004961">
    <property type="entry name" value="Lipase_chaperone"/>
</dbReference>
<comment type="similarity">
    <text evidence="3">Belongs to the lipase chaperone family.</text>
</comment>
<dbReference type="Proteomes" id="UP000003515">
    <property type="component" value="Unassembled WGS sequence"/>
</dbReference>
<reference evidence="17" key="2">
    <citation type="submission" date="2011-08" db="EMBL/GenBank/DDBJ databases">
        <authorList>
            <person name="Hoffman M."/>
            <person name="Strain E.A."/>
            <person name="Brown E."/>
            <person name="Allard M.W."/>
        </authorList>
    </citation>
    <scope>NUCLEOTIDE SEQUENCE</scope>
    <source>
        <strain evidence="17">CIP 102891</strain>
    </source>
</reference>
<dbReference type="RefSeq" id="WP_004413548.1">
    <property type="nucleotide sequence ID" value="NZ_ACZV01000005.1"/>
</dbReference>
<comment type="function">
    <text evidence="1">May be involved in the folding of the extracellular lipase during its passage through the periplasm.</text>
</comment>
<evidence type="ECO:0000256" key="7">
    <source>
        <dbReference type="ARBA" id="ARBA00022692"/>
    </source>
</evidence>
<dbReference type="Proteomes" id="UP000002817">
    <property type="component" value="Unassembled WGS sequence"/>
</dbReference>
<evidence type="ECO:0000256" key="1">
    <source>
        <dbReference type="ARBA" id="ARBA00003280"/>
    </source>
</evidence>
<reference evidence="16 19" key="1">
    <citation type="submission" date="2009-10" db="EMBL/GenBank/DDBJ databases">
        <authorList>
            <consortium name="Los Alamos National Laboratory (LANL)"/>
            <consortium name="National Microbial Pathogen Data Resource (NMPDR)"/>
            <person name="Munk A.C."/>
            <person name="Chertkov O."/>
            <person name="Tapia R."/>
            <person name="Green L."/>
            <person name="Rogers Y."/>
            <person name="Detter J.C."/>
            <person name="Bruce D."/>
            <person name="Brettin T.S."/>
            <person name="Colwell R.R."/>
            <person name="Huq A."/>
            <person name="Grim C.J."/>
            <person name="Hasan N.A."/>
            <person name="Bartels D."/>
            <person name="Vonstein V."/>
        </authorList>
    </citation>
    <scope>NUCLEOTIDE SEQUENCE [LARGE SCALE GENOMIC DNA]</scope>
    <source>
        <strain evidence="16 19">CIP 102891</strain>
    </source>
</reference>
<sequence length="284" mass="32264">MKKAALIFVSLMTSVGLGAVLFFSYQQQASAPAALSQADVQVDTATTKHFFDFSLSSLGEQDLDEIKQRISQRPSSDVSLNDEEALFSAYLQYKQALVELEPLQTNQLSALDLEQLHLRILDLQFEYFTVEQIELLFTEENQLRQLAIEKLNIENSNLDPQQKRDLLEEQLSAMPKYIQTAENNHQLVKDLSSLSALDGQQKHIAAVELVGEAGAERLEVLDQQRASFQANMDSYLQHRDELLTSDSLSAQDKQIQITRLREETFDAAQLRRVEALERIHDQSH</sequence>
<keyword evidence="19" id="KW-1185">Reference proteome</keyword>
<evidence type="ECO:0000256" key="6">
    <source>
        <dbReference type="ARBA" id="ARBA00022519"/>
    </source>
</evidence>
<keyword evidence="12" id="KW-0143">Chaperone</keyword>
<keyword evidence="10" id="KW-0443">Lipid metabolism</keyword>
<evidence type="ECO:0000313" key="17">
    <source>
        <dbReference type="EMBL" id="EGU53678.1"/>
    </source>
</evidence>
<evidence type="ECO:0000256" key="12">
    <source>
        <dbReference type="ARBA" id="ARBA00023186"/>
    </source>
</evidence>
<keyword evidence="8" id="KW-0442">Lipid degradation</keyword>
<dbReference type="PATRIC" id="fig|675816.5.peg.343"/>
<evidence type="ECO:0000256" key="10">
    <source>
        <dbReference type="ARBA" id="ARBA00023098"/>
    </source>
</evidence>
<dbReference type="EMBL" id="AFWH01000002">
    <property type="protein sequence ID" value="EGU53678.1"/>
    <property type="molecule type" value="Genomic_DNA"/>
</dbReference>
<dbReference type="Pfam" id="PF03280">
    <property type="entry name" value="Lipase_chap"/>
    <property type="match status" value="1"/>
</dbReference>
<keyword evidence="5" id="KW-1003">Cell membrane</keyword>
<keyword evidence="7" id="KW-0812">Transmembrane</keyword>
<evidence type="ECO:0000313" key="16">
    <source>
        <dbReference type="EMBL" id="EEX91994.1"/>
    </source>
</evidence>